<sequence>MVYVGISVQPRKANKHAYTQRSSPGAIDTEGVGNLRSATLVVRQAKFAANKLQITCKNDNTVPHS</sequence>
<reference evidence="1 2" key="2">
    <citation type="submission" date="2013-11" db="EMBL/GenBank/DDBJ databases">
        <title>The Genome Sequence of Phytophthora parasitica INRA-310.</title>
        <authorList>
            <consortium name="The Broad Institute Genomics Platform"/>
            <person name="Russ C."/>
            <person name="Tyler B."/>
            <person name="Panabieres F."/>
            <person name="Shan W."/>
            <person name="Tripathy S."/>
            <person name="Grunwald N."/>
            <person name="Machado M."/>
            <person name="Johnson C.S."/>
            <person name="Arredondo F."/>
            <person name="Hong C."/>
            <person name="Coffey M."/>
            <person name="Young S.K."/>
            <person name="Zeng Q."/>
            <person name="Gargeya S."/>
            <person name="Fitzgerald M."/>
            <person name="Abouelleil A."/>
            <person name="Alvarado L."/>
            <person name="Chapman S.B."/>
            <person name="Gainer-Dewar J."/>
            <person name="Goldberg J."/>
            <person name="Griggs A."/>
            <person name="Gujja S."/>
            <person name="Hansen M."/>
            <person name="Howarth C."/>
            <person name="Imamovic A."/>
            <person name="Ireland A."/>
            <person name="Larimer J."/>
            <person name="McCowan C."/>
            <person name="Murphy C."/>
            <person name="Pearson M."/>
            <person name="Poon T.W."/>
            <person name="Priest M."/>
            <person name="Roberts A."/>
            <person name="Saif S."/>
            <person name="Shea T."/>
            <person name="Sykes S."/>
            <person name="Wortman J."/>
            <person name="Nusbaum C."/>
            <person name="Birren B."/>
        </authorList>
    </citation>
    <scope>NUCLEOTIDE SEQUENCE [LARGE SCALE GENOMIC DNA]</scope>
    <source>
        <strain evidence="1 2">INRA-310</strain>
    </source>
</reference>
<evidence type="ECO:0000313" key="1">
    <source>
        <dbReference type="EMBL" id="ETN20110.1"/>
    </source>
</evidence>
<dbReference type="VEuPathDB" id="FungiDB:PPTG_21228"/>
<dbReference type="AlphaFoldDB" id="W2R6F4"/>
<organism evidence="1 2">
    <name type="scientific">Phytophthora nicotianae (strain INRA-310)</name>
    <name type="common">Phytophthora parasitica</name>
    <dbReference type="NCBI Taxonomy" id="761204"/>
    <lineage>
        <taxon>Eukaryota</taxon>
        <taxon>Sar</taxon>
        <taxon>Stramenopiles</taxon>
        <taxon>Oomycota</taxon>
        <taxon>Peronosporomycetes</taxon>
        <taxon>Peronosporales</taxon>
        <taxon>Peronosporaceae</taxon>
        <taxon>Phytophthora</taxon>
    </lineage>
</organism>
<accession>W2R6F4</accession>
<reference evidence="2" key="1">
    <citation type="submission" date="2011-12" db="EMBL/GenBank/DDBJ databases">
        <authorList>
            <consortium name="The Broad Institute Genome Sequencing Platform"/>
            <person name="Russ C."/>
            <person name="Tyler B."/>
            <person name="Panabieres F."/>
            <person name="Shan W."/>
            <person name="Tripathy S."/>
            <person name="Grunwald N."/>
            <person name="Machado M."/>
            <person name="Young S.K."/>
            <person name="Zeng Q."/>
            <person name="Gargeya S."/>
            <person name="Fitzgerald M."/>
            <person name="Haas B."/>
            <person name="Abouelleil A."/>
            <person name="Alvarado L."/>
            <person name="Arachchi H.M."/>
            <person name="Berlin A."/>
            <person name="Chapman S.B."/>
            <person name="Gearin G."/>
            <person name="Goldberg J."/>
            <person name="Griggs A."/>
            <person name="Gujja S."/>
            <person name="Hansen M."/>
            <person name="Heiman D."/>
            <person name="Howarth C."/>
            <person name="Larimer J."/>
            <person name="Lui A."/>
            <person name="MacDonald P.J.P."/>
            <person name="McCowen C."/>
            <person name="Montmayeur A."/>
            <person name="Murphy C."/>
            <person name="Neiman D."/>
            <person name="Pearson M."/>
            <person name="Priest M."/>
            <person name="Roberts A."/>
            <person name="Saif S."/>
            <person name="Shea T."/>
            <person name="Sisk P."/>
            <person name="Stolte C."/>
            <person name="Sykes S."/>
            <person name="Wortman J."/>
            <person name="Nusbaum C."/>
            <person name="Birren B."/>
        </authorList>
    </citation>
    <scope>NUCLEOTIDE SEQUENCE [LARGE SCALE GENOMIC DNA]</scope>
    <source>
        <strain evidence="2">INRA-310</strain>
    </source>
</reference>
<gene>
    <name evidence="1" type="ORF">PPTG_21228</name>
</gene>
<name>W2R6F4_PHYN3</name>
<dbReference type="RefSeq" id="XP_008894729.1">
    <property type="nucleotide sequence ID" value="XM_008896481.1"/>
</dbReference>
<proteinExistence type="predicted"/>
<evidence type="ECO:0000313" key="2">
    <source>
        <dbReference type="Proteomes" id="UP000018817"/>
    </source>
</evidence>
<dbReference type="EMBL" id="KI669564">
    <property type="protein sequence ID" value="ETN20110.1"/>
    <property type="molecule type" value="Genomic_DNA"/>
</dbReference>
<dbReference type="Proteomes" id="UP000018817">
    <property type="component" value="Unassembled WGS sequence"/>
</dbReference>
<dbReference type="GeneID" id="20189827"/>
<protein>
    <submittedName>
        <fullName evidence="1">Uncharacterized protein</fullName>
    </submittedName>
</protein>